<dbReference type="GO" id="GO:0032963">
    <property type="term" value="P:collagen metabolic process"/>
    <property type="evidence" value="ECO:0007669"/>
    <property type="project" value="InterPro"/>
</dbReference>
<evidence type="ECO:0000256" key="6">
    <source>
        <dbReference type="ARBA" id="ARBA00023180"/>
    </source>
</evidence>
<evidence type="ECO:0000256" key="1">
    <source>
        <dbReference type="ARBA" id="ARBA00001961"/>
    </source>
</evidence>
<keyword evidence="6" id="KW-0325">Glycoprotein</keyword>
<dbReference type="GO" id="GO:0019797">
    <property type="term" value="F:procollagen-proline 3-dioxygenase activity"/>
    <property type="evidence" value="ECO:0007669"/>
    <property type="project" value="TreeGrafter"/>
</dbReference>
<accession>A0A6I9NKG3</accession>
<keyword evidence="3" id="KW-0847">Vitamin C</keyword>
<dbReference type="SMART" id="SM00702">
    <property type="entry name" value="P4Hc"/>
    <property type="match status" value="1"/>
</dbReference>
<dbReference type="AlphaFoldDB" id="A0A6I9NKG3"/>
<evidence type="ECO:0000259" key="7">
    <source>
        <dbReference type="SMART" id="SM00702"/>
    </source>
</evidence>
<evidence type="ECO:0000313" key="8">
    <source>
        <dbReference type="Proteomes" id="UP000504611"/>
    </source>
</evidence>
<keyword evidence="4" id="KW-0223">Dioxygenase</keyword>
<dbReference type="InterPro" id="IPR039575">
    <property type="entry name" value="P3H"/>
</dbReference>
<keyword evidence="5" id="KW-0560">Oxidoreductase</keyword>
<dbReference type="GO" id="GO:0005506">
    <property type="term" value="F:iron ion binding"/>
    <property type="evidence" value="ECO:0007669"/>
    <property type="project" value="InterPro"/>
</dbReference>
<dbReference type="GO" id="GO:0005783">
    <property type="term" value="C:endoplasmic reticulum"/>
    <property type="evidence" value="ECO:0007669"/>
    <property type="project" value="TreeGrafter"/>
</dbReference>
<dbReference type="Proteomes" id="UP000504611">
    <property type="component" value="Unplaced"/>
</dbReference>
<evidence type="ECO:0000256" key="4">
    <source>
        <dbReference type="ARBA" id="ARBA00022964"/>
    </source>
</evidence>
<dbReference type="GO" id="GO:0031418">
    <property type="term" value="F:L-ascorbic acid binding"/>
    <property type="evidence" value="ECO:0007669"/>
    <property type="project" value="UniProtKB-KW"/>
</dbReference>
<evidence type="ECO:0000256" key="5">
    <source>
        <dbReference type="ARBA" id="ARBA00023002"/>
    </source>
</evidence>
<gene>
    <name evidence="9" type="primary">LOC104950703</name>
</gene>
<protein>
    <submittedName>
        <fullName evidence="9">Prolyl 3-hydroxylase 3-like</fullName>
    </submittedName>
</protein>
<sequence length="618" mass="70031">MLNIKSLLSYPAESRFNLSQSYFLFLANGRSQQGFIHRHDRQPLISSNQKEITGSPEDLGGSRSPLLIKIHGVLMLTVWMWMVSTAIFIARHYKNVWPEKTLLGQKLWFQNGMEQDLSLSLLSCRQSCVTRVATRPGRISSQEDFLPTQLEHRHIAQFKAGDVGGAVQTLRSLLLFYPSDHDSLDNLQLYSETLGGDTESQGTQPAQEIVGYINRALDEKKLLYFGMENLDFSFTDPDLWTPEDVVPESLRDNWRAVKEKINVRMEEGEKKEEVDDSGFYAGGPVPQVGVTITMDDTVLNGTNRVVLDDVMTEKECEKMLQLATAATSSGDGYRGRRSPHTPHETFEGLTVLRAVKLAQDDMVNQTDARLFYELGERVKVLLHSYFRSPSTLYTSFAHLVCRSAIAGDQEGRLDLSHPVHVDNCLLEPETNQCWREPPAFIHRDLSALLYLNDNFDGGDLFFTNRDAKTVTVVRLLSRLMTQRAESWTNNQHSTCQCDTELVQTVVIVFHRQWLDLRSSTGLAPPPPECPSPLLPWWRGPAASLLRECLLLLHWLLLHHGSFSESCRPLLHMYDQVIPAVRDTLRRIPELSESEELALEEICRSEGDETDDMDTQPGS</sequence>
<dbReference type="PANTHER" id="PTHR14049">
    <property type="entry name" value="LEPRECAN 1"/>
    <property type="match status" value="1"/>
</dbReference>
<evidence type="ECO:0000256" key="3">
    <source>
        <dbReference type="ARBA" id="ARBA00022896"/>
    </source>
</evidence>
<feature type="domain" description="Prolyl 4-hydroxylase alpha subunit" evidence="7">
    <location>
        <begin position="302"/>
        <end position="494"/>
    </location>
</feature>
<name>A0A6I9NKG3_9TELE</name>
<organism evidence="8 9">
    <name type="scientific">Notothenia coriiceps</name>
    <name type="common">black rockcod</name>
    <dbReference type="NCBI Taxonomy" id="8208"/>
    <lineage>
        <taxon>Eukaryota</taxon>
        <taxon>Metazoa</taxon>
        <taxon>Chordata</taxon>
        <taxon>Craniata</taxon>
        <taxon>Vertebrata</taxon>
        <taxon>Euteleostomi</taxon>
        <taxon>Actinopterygii</taxon>
        <taxon>Neopterygii</taxon>
        <taxon>Teleostei</taxon>
        <taxon>Neoteleostei</taxon>
        <taxon>Acanthomorphata</taxon>
        <taxon>Eupercaria</taxon>
        <taxon>Perciformes</taxon>
        <taxon>Notothenioidei</taxon>
        <taxon>Nototheniidae</taxon>
        <taxon>Notothenia</taxon>
    </lineage>
</organism>
<keyword evidence="2" id="KW-0732">Signal</keyword>
<proteinExistence type="predicted"/>
<dbReference type="KEGG" id="ncc:104950703"/>
<keyword evidence="8" id="KW-1185">Reference proteome</keyword>
<dbReference type="RefSeq" id="XP_010775563.1">
    <property type="nucleotide sequence ID" value="XM_010777261.1"/>
</dbReference>
<dbReference type="PANTHER" id="PTHR14049:SF15">
    <property type="entry name" value="PROCOLLAGEN-PROLINE 3-DIOXYGENASE"/>
    <property type="match status" value="1"/>
</dbReference>
<dbReference type="GeneID" id="104950703"/>
<dbReference type="InterPro" id="IPR006620">
    <property type="entry name" value="Pro_4_hyd_alph"/>
</dbReference>
<comment type="cofactor">
    <cofactor evidence="1">
        <name>L-ascorbate</name>
        <dbReference type="ChEBI" id="CHEBI:38290"/>
    </cofactor>
</comment>
<dbReference type="OrthoDB" id="8517835at2759"/>
<evidence type="ECO:0000313" key="9">
    <source>
        <dbReference type="RefSeq" id="XP_010775563.1"/>
    </source>
</evidence>
<dbReference type="Gene3D" id="2.60.120.620">
    <property type="entry name" value="q2cbj1_9rhob like domain"/>
    <property type="match status" value="1"/>
</dbReference>
<evidence type="ECO:0000256" key="2">
    <source>
        <dbReference type="ARBA" id="ARBA00022729"/>
    </source>
</evidence>
<reference evidence="9" key="1">
    <citation type="submission" date="2025-08" db="UniProtKB">
        <authorList>
            <consortium name="RefSeq"/>
        </authorList>
    </citation>
    <scope>IDENTIFICATION</scope>
    <source>
        <tissue evidence="9">Muscle</tissue>
    </source>
</reference>
<dbReference type="InterPro" id="IPR056585">
    <property type="entry name" value="Leprecan_dom"/>
</dbReference>
<dbReference type="Pfam" id="PF23557">
    <property type="entry name" value="TPR_leprecan"/>
    <property type="match status" value="1"/>
</dbReference>